<accession>A0ABY5I941</accession>
<reference evidence="1" key="1">
    <citation type="submission" date="2020-03" db="EMBL/GenBank/DDBJ databases">
        <title>Five strains of Vibrio campbellii isolated from Mariana Trench.</title>
        <authorList>
            <person name="Liang J."/>
            <person name="Zhang X.-H."/>
        </authorList>
    </citation>
    <scope>NUCLEOTIDE SEQUENCE</scope>
    <source>
        <strain evidence="1">LJC013</strain>
    </source>
</reference>
<proteinExistence type="predicted"/>
<dbReference type="Proteomes" id="UP001059912">
    <property type="component" value="Chromosome 1"/>
</dbReference>
<keyword evidence="2" id="KW-1185">Reference proteome</keyword>
<name>A0ABY5I941_9VIBR</name>
<evidence type="ECO:0000313" key="1">
    <source>
        <dbReference type="EMBL" id="UTZ30850.1"/>
    </source>
</evidence>
<gene>
    <name evidence="1" type="ORF">HB762_05290</name>
</gene>
<dbReference type="EMBL" id="CP050470">
    <property type="protein sequence ID" value="UTZ30850.1"/>
    <property type="molecule type" value="Genomic_DNA"/>
</dbReference>
<dbReference type="RefSeq" id="WP_255900723.1">
    <property type="nucleotide sequence ID" value="NZ_CP050470.1"/>
</dbReference>
<protein>
    <recommendedName>
        <fullName evidence="3">Metallothionein</fullName>
    </recommendedName>
</protein>
<evidence type="ECO:0008006" key="3">
    <source>
        <dbReference type="Google" id="ProtNLM"/>
    </source>
</evidence>
<organism evidence="1 2">
    <name type="scientific">Vibrio campbellii</name>
    <dbReference type="NCBI Taxonomy" id="680"/>
    <lineage>
        <taxon>Bacteria</taxon>
        <taxon>Pseudomonadati</taxon>
        <taxon>Pseudomonadota</taxon>
        <taxon>Gammaproteobacteria</taxon>
        <taxon>Vibrionales</taxon>
        <taxon>Vibrionaceae</taxon>
        <taxon>Vibrio</taxon>
    </lineage>
</organism>
<evidence type="ECO:0000313" key="2">
    <source>
        <dbReference type="Proteomes" id="UP001059912"/>
    </source>
</evidence>
<sequence length="75" mass="8286">MSRSKFVLCQDCLKVSLFSVARHNEDEMCSCGGQYCGCSGCDAQAQDIVLSDSEHVFHGLSDDSIYRMVDELDEA</sequence>